<gene>
    <name evidence="2" type="ORF">ACFQE6_07595</name>
</gene>
<evidence type="ECO:0000256" key="1">
    <source>
        <dbReference type="SAM" id="MobiDB-lite"/>
    </source>
</evidence>
<keyword evidence="3" id="KW-1185">Reference proteome</keyword>
<dbReference type="RefSeq" id="WP_273737932.1">
    <property type="nucleotide sequence ID" value="NZ_JAQIVI010000106.1"/>
</dbReference>
<comment type="caution">
    <text evidence="2">The sequence shown here is derived from an EMBL/GenBank/DDBJ whole genome shotgun (WGS) entry which is preliminary data.</text>
</comment>
<evidence type="ECO:0000313" key="3">
    <source>
        <dbReference type="Proteomes" id="UP001596383"/>
    </source>
</evidence>
<feature type="region of interest" description="Disordered" evidence="1">
    <location>
        <begin position="1"/>
        <end position="21"/>
    </location>
</feature>
<accession>A0ABD5SJY9</accession>
<organism evidence="2 3">
    <name type="scientific">Natrinema soli</name>
    <dbReference type="NCBI Taxonomy" id="1930624"/>
    <lineage>
        <taxon>Archaea</taxon>
        <taxon>Methanobacteriati</taxon>
        <taxon>Methanobacteriota</taxon>
        <taxon>Stenosarchaea group</taxon>
        <taxon>Halobacteria</taxon>
        <taxon>Halobacteriales</taxon>
        <taxon>Natrialbaceae</taxon>
        <taxon>Natrinema</taxon>
    </lineage>
</organism>
<dbReference type="Proteomes" id="UP001596383">
    <property type="component" value="Unassembled WGS sequence"/>
</dbReference>
<protein>
    <submittedName>
        <fullName evidence="2">Uncharacterized protein</fullName>
    </submittedName>
</protein>
<dbReference type="EMBL" id="JBHSWV010000106">
    <property type="protein sequence ID" value="MFC6764879.1"/>
    <property type="molecule type" value="Genomic_DNA"/>
</dbReference>
<dbReference type="AlphaFoldDB" id="A0ABD5SJY9"/>
<name>A0ABD5SJY9_9EURY</name>
<sequence>MSLLFNRGATGESETTEVIDAGDLTFDEAGLETPTEFIGYEGGLVVKMPSYLKLVTDIGEIDEDTRLANTFPVTPDFVTQPYCPTGYVQIYPEGEQPRQYRVLDKRDGMIDKIE</sequence>
<proteinExistence type="predicted"/>
<evidence type="ECO:0000313" key="2">
    <source>
        <dbReference type="EMBL" id="MFC6764879.1"/>
    </source>
</evidence>
<reference evidence="2 3" key="1">
    <citation type="journal article" date="2019" name="Int. J. Syst. Evol. Microbiol.">
        <title>The Global Catalogue of Microorganisms (GCM) 10K type strain sequencing project: providing services to taxonomists for standard genome sequencing and annotation.</title>
        <authorList>
            <consortium name="The Broad Institute Genomics Platform"/>
            <consortium name="The Broad Institute Genome Sequencing Center for Infectious Disease"/>
            <person name="Wu L."/>
            <person name="Ma J."/>
        </authorList>
    </citation>
    <scope>NUCLEOTIDE SEQUENCE [LARGE SCALE GENOMIC DNA]</scope>
    <source>
        <strain evidence="2 3">LMG 29247</strain>
    </source>
</reference>